<reference evidence="19" key="1">
    <citation type="submission" date="2011-05" db="EMBL/GenBank/DDBJ databases">
        <authorList>
            <person name="Richards S.R."/>
            <person name="Qu J."/>
            <person name="Jiang H."/>
            <person name="Jhangiani S.N."/>
            <person name="Agravi P."/>
            <person name="Goodspeed R."/>
            <person name="Gross S."/>
            <person name="Mandapat C."/>
            <person name="Jackson L."/>
            <person name="Mathew T."/>
            <person name="Pu L."/>
            <person name="Thornton R."/>
            <person name="Saada N."/>
            <person name="Wilczek-Boney K.B."/>
            <person name="Lee S."/>
            <person name="Kovar C."/>
            <person name="Wu Y."/>
            <person name="Scherer S.E."/>
            <person name="Worley K.C."/>
            <person name="Muzny D.M."/>
            <person name="Gibbs R."/>
        </authorList>
    </citation>
    <scope>NUCLEOTIDE SEQUENCE</scope>
    <source>
        <strain evidence="19">Brora</strain>
    </source>
</reference>
<dbReference type="Pfam" id="PF08393">
    <property type="entry name" value="DHC_N2"/>
    <property type="match status" value="1"/>
</dbReference>
<evidence type="ECO:0000256" key="4">
    <source>
        <dbReference type="ARBA" id="ARBA00022701"/>
    </source>
</evidence>
<dbReference type="Gene3D" id="1.10.8.710">
    <property type="match status" value="1"/>
</dbReference>
<dbReference type="GO" id="GO:0007018">
    <property type="term" value="P:microtubule-based movement"/>
    <property type="evidence" value="ECO:0007669"/>
    <property type="project" value="InterPro"/>
</dbReference>
<evidence type="ECO:0000256" key="5">
    <source>
        <dbReference type="ARBA" id="ARBA00022737"/>
    </source>
</evidence>
<evidence type="ECO:0000259" key="17">
    <source>
        <dbReference type="Pfam" id="PF12774"/>
    </source>
</evidence>
<dbReference type="GO" id="GO:0045505">
    <property type="term" value="F:dynein intermediate chain binding"/>
    <property type="evidence" value="ECO:0007669"/>
    <property type="project" value="InterPro"/>
</dbReference>
<dbReference type="InterPro" id="IPR013594">
    <property type="entry name" value="Dynein_heavy_tail"/>
</dbReference>
<evidence type="ECO:0000256" key="6">
    <source>
        <dbReference type="ARBA" id="ARBA00022741"/>
    </source>
</evidence>
<proteinExistence type="inferred from homology"/>
<dbReference type="HOGENOM" id="CLU_000038_9_2_1"/>
<dbReference type="GO" id="GO:0051959">
    <property type="term" value="F:dynein light intermediate chain binding"/>
    <property type="evidence" value="ECO:0007669"/>
    <property type="project" value="InterPro"/>
</dbReference>
<dbReference type="Proteomes" id="UP000014500">
    <property type="component" value="Unassembled WGS sequence"/>
</dbReference>
<dbReference type="Gene3D" id="1.20.140.100">
    <property type="entry name" value="Dynein heavy chain, N-terminal domain 2"/>
    <property type="match status" value="1"/>
</dbReference>
<dbReference type="Gene3D" id="3.40.50.300">
    <property type="entry name" value="P-loop containing nucleotide triphosphate hydrolases"/>
    <property type="match status" value="2"/>
</dbReference>
<dbReference type="FunFam" id="3.20.180.20:FF:000001">
    <property type="entry name" value="Dynein axonemal heavy chain 5"/>
    <property type="match status" value="1"/>
</dbReference>
<feature type="domain" description="Dynein heavy chain tail" evidence="15">
    <location>
        <begin position="190"/>
        <end position="762"/>
    </location>
</feature>
<dbReference type="InterPro" id="IPR042222">
    <property type="entry name" value="Dynein_2_N"/>
</dbReference>
<comment type="similarity">
    <text evidence="2">Belongs to the dynein heavy chain family.</text>
</comment>
<dbReference type="InterPro" id="IPR043157">
    <property type="entry name" value="Dynein_AAA1S"/>
</dbReference>
<evidence type="ECO:0000256" key="11">
    <source>
        <dbReference type="ARBA" id="ARBA00023175"/>
    </source>
</evidence>
<keyword evidence="10" id="KW-0969">Cilium</keyword>
<keyword evidence="11" id="KW-0505">Motor protein</keyword>
<comment type="subcellular location">
    <subcellularLocation>
        <location evidence="1">Cytoplasm</location>
        <location evidence="1">Cytoskeleton</location>
        <location evidence="1">Cilium axoneme</location>
    </subcellularLocation>
</comment>
<evidence type="ECO:0000256" key="13">
    <source>
        <dbReference type="ARBA" id="ARBA00023273"/>
    </source>
</evidence>
<evidence type="ECO:0000256" key="12">
    <source>
        <dbReference type="ARBA" id="ARBA00023212"/>
    </source>
</evidence>
<dbReference type="InterPro" id="IPR013602">
    <property type="entry name" value="Dynein_heavy_linker"/>
</dbReference>
<dbReference type="FunFam" id="3.40.50.300:FF:000219">
    <property type="entry name" value="Dynein axonemal heavy chain 17"/>
    <property type="match status" value="1"/>
</dbReference>
<dbReference type="InterPro" id="IPR026983">
    <property type="entry name" value="DHC"/>
</dbReference>
<feature type="coiled-coil region" evidence="14">
    <location>
        <begin position="1379"/>
        <end position="1406"/>
    </location>
</feature>
<evidence type="ECO:0000256" key="14">
    <source>
        <dbReference type="SAM" id="Coils"/>
    </source>
</evidence>
<keyword evidence="12" id="KW-0206">Cytoskeleton</keyword>
<evidence type="ECO:0000256" key="8">
    <source>
        <dbReference type="ARBA" id="ARBA00023017"/>
    </source>
</evidence>
<name>T1IU37_STRMM</name>
<dbReference type="PhylomeDB" id="T1IU37"/>
<dbReference type="FunFam" id="1.10.287.2620:FF:000004">
    <property type="entry name" value="Dynein axonemal heavy chain 17"/>
    <property type="match status" value="1"/>
</dbReference>
<dbReference type="FunFam" id="1.10.8.710:FF:000002">
    <property type="entry name" value="dynein heavy chain 17, axonemal"/>
    <property type="match status" value="1"/>
</dbReference>
<dbReference type="OMA" id="AMITEIM"/>
<dbReference type="InterPro" id="IPR035699">
    <property type="entry name" value="AAA_6"/>
</dbReference>
<dbReference type="InterPro" id="IPR027417">
    <property type="entry name" value="P-loop_NTPase"/>
</dbReference>
<evidence type="ECO:0000256" key="3">
    <source>
        <dbReference type="ARBA" id="ARBA00022490"/>
    </source>
</evidence>
<dbReference type="GO" id="GO:0005524">
    <property type="term" value="F:ATP binding"/>
    <property type="evidence" value="ECO:0007669"/>
    <property type="project" value="UniProtKB-KW"/>
</dbReference>
<keyword evidence="3" id="KW-0963">Cytoplasm</keyword>
<dbReference type="GO" id="GO:0005858">
    <property type="term" value="C:axonemal dynein complex"/>
    <property type="evidence" value="ECO:0007669"/>
    <property type="project" value="TreeGrafter"/>
</dbReference>
<dbReference type="SUPFAM" id="SSF52540">
    <property type="entry name" value="P-loop containing nucleoside triphosphate hydrolases"/>
    <property type="match status" value="2"/>
</dbReference>
<evidence type="ECO:0000259" key="15">
    <source>
        <dbReference type="Pfam" id="PF08385"/>
    </source>
</evidence>
<evidence type="ECO:0000256" key="2">
    <source>
        <dbReference type="ARBA" id="ARBA00008887"/>
    </source>
</evidence>
<feature type="coiled-coil region" evidence="14">
    <location>
        <begin position="770"/>
        <end position="797"/>
    </location>
</feature>
<dbReference type="FunFam" id="1.20.140.100:FF:000001">
    <property type="entry name" value="dynein heavy chain 17, axonemal"/>
    <property type="match status" value="1"/>
</dbReference>
<evidence type="ECO:0008006" key="20">
    <source>
        <dbReference type="Google" id="ProtNLM"/>
    </source>
</evidence>
<dbReference type="PANTHER" id="PTHR46532">
    <property type="entry name" value="MALE FERTILITY FACTOR KL5"/>
    <property type="match status" value="1"/>
</dbReference>
<dbReference type="FunFam" id="1.20.58.1120:FF:000002">
    <property type="entry name" value="Dynein heavy chain 9, axonemal"/>
    <property type="match status" value="1"/>
</dbReference>
<feature type="domain" description="Dynein heavy chain linker" evidence="16">
    <location>
        <begin position="1272"/>
        <end position="1678"/>
    </location>
</feature>
<dbReference type="Pfam" id="PF12774">
    <property type="entry name" value="AAA_6"/>
    <property type="match status" value="1"/>
</dbReference>
<keyword evidence="6" id="KW-0547">Nucleotide-binding</keyword>
<evidence type="ECO:0000256" key="9">
    <source>
        <dbReference type="ARBA" id="ARBA00023054"/>
    </source>
</evidence>
<dbReference type="EMBL" id="AFFK01019369">
    <property type="status" value="NOT_ANNOTATED_CDS"/>
    <property type="molecule type" value="Genomic_DNA"/>
</dbReference>
<organism evidence="18 19">
    <name type="scientific">Strigamia maritima</name>
    <name type="common">European centipede</name>
    <name type="synonym">Geophilus maritimus</name>
    <dbReference type="NCBI Taxonomy" id="126957"/>
    <lineage>
        <taxon>Eukaryota</taxon>
        <taxon>Metazoa</taxon>
        <taxon>Ecdysozoa</taxon>
        <taxon>Arthropoda</taxon>
        <taxon>Myriapoda</taxon>
        <taxon>Chilopoda</taxon>
        <taxon>Pleurostigmophora</taxon>
        <taxon>Geophilomorpha</taxon>
        <taxon>Linotaeniidae</taxon>
        <taxon>Strigamia</taxon>
    </lineage>
</organism>
<evidence type="ECO:0000313" key="18">
    <source>
        <dbReference type="EnsemblMetazoa" id="SMAR004652-PA"/>
    </source>
</evidence>
<dbReference type="eggNOG" id="KOG3595">
    <property type="taxonomic scope" value="Eukaryota"/>
</dbReference>
<protein>
    <recommendedName>
        <fullName evidence="20">Dynein beta chain, ciliary</fullName>
    </recommendedName>
</protein>
<dbReference type="STRING" id="126957.T1IU37"/>
<dbReference type="EnsemblMetazoa" id="SMAR004652-RA">
    <property type="protein sequence ID" value="SMAR004652-PA"/>
    <property type="gene ID" value="SMAR004652"/>
</dbReference>
<evidence type="ECO:0000259" key="16">
    <source>
        <dbReference type="Pfam" id="PF08393"/>
    </source>
</evidence>
<accession>T1IU37</accession>
<evidence type="ECO:0000256" key="1">
    <source>
        <dbReference type="ARBA" id="ARBA00004430"/>
    </source>
</evidence>
<keyword evidence="9 14" id="KW-0175">Coiled coil</keyword>
<dbReference type="Gene3D" id="1.10.287.2620">
    <property type="match status" value="1"/>
</dbReference>
<sequence length="2189" mass="252968">MSEGPDPRIAFIADWVFKVLKVKADKWNKAIATEEVKTLINDFLDQKETTRLIVVLTGPGNLAVQQNFPTTMKGRAMYFMKREQKRVPKENFRTCLLVGDIAPSPLDHLTKVIEQVFTPMLANEENVAKWTSVVANDIMSHVHDMQGTISQVYGEMKGKTILSLPAGIERIREADQLAREKDEVEDTELLHAIEGTIIRWVHQVAELLQKDSAKEMLNQKNPGPRLEMTFWKERYENLDAIQDQFEDPTMQSMALLLKTANSSYYPAWVKLFSTVVSAREESLDITMHLRPLQEYVDFMENAEFCDTLPKLKLMLYCVGLIWANSEHYSKPARIVVLLQEFCNMIIESARAYIDAGSLFQAEIPDSMDKLDKSLKVLLAVKEVYDELRNMIPSFFHDRPPKLWEFSSQLIFSKLDGFIERLQVIREMFEVAIEFVKLERVELGGIKGRVLSAMVADIYTEFMEIYNVFANKSYDSLDLDEKEFSADVNEFQNRVRDFDLRLTAIVLQAFHDCSGLEAIFKMFDMLGGLIDRPTIKTDFTKCYPIIVTLLEKEIDDVKKIFNRRMKLVDEGAELPVHMNMPPVAGSIKWAQELRQRIVTPMLSFRAMEHPVTKTEEARLVQKKFDVTKSLLDKYESNTYKDWANSVDDVCHMNMDQPVLVRQNQHLAVNFDPKLVAVLREVKYLNFFGYSNMPANAENLFAQREFFLTYVYSLEMLASGYNTIIDECLPSEIALISEELSGIEEQLEVGLVDMKWNNEDIKEYVENTGDSVGSLENRVRKAKENFEQITNLIESWSRTTLHSRRDEKKETLLTLDDQQTERVNKRYDEIRAADAKIHELLQENLELFQAESSSDKWLNYQDYIDYLITTGFVTCVQYSLDMFLDNTDSRSVSYPFMEARLDLIPPDVVFSPGMKEGPHSLEAVVEDLVDEMFRQSTLVSRISSRNENPHYLADMDDEEHLADSHTMLIERVRGVMASVSEFSSNWEIYMYLWTDNRQEYLQHFLTYGCVPGVKMEDPDNPGVELDPDELIPAAPTLPQFRDQIDKYEMLYVELESFVESEVFENWFRLDLRPFKQGLLNTVKRWSNMFKQHLIDHVVNNLNNLDEFVKVKSVNLTRSIRDGDYEALVDTMGDLLEIKDRLEETDKMFEPIKQMIELLRTYNEEMPEEIHQLLQELPEKWANTKRVALSVKQFVAPLQATEVANIRKKATAFDLNQHEYREQFRAYDVFRFDCTNPYRMLDKINYELTTMEEDMEQLQNSASLFEVPVTEYKQLKICRREMRLLKQLWDYITMVQNNIDGWKKTLWNDINVETMDNDCKRYTKEIKAMDKEIKSWDIYVQLDQSVKNMSASLRAVADLQNPAIRQRHWQQLMETTKVRLVMDEYTTLADLLKLNLHNFEEEVRNIVDRSVKEMAMEKTMRDMNSTWTNMLFEFEKHPRTGNTLLKVGEELVEVLEDNQVQLQTLMSSKYIAFFLDEVSGWQQKLSTADQVISVWLEVQRTWTNLESIFIGSEDIRMQLPKDSARFDNVDKVFKRLMDDLTKTPKIIQGTAKPGLVEILEKLQSDLTLCEKALADYLETKRLAFPRFYFVSSADLLDILSNGNLPLLVMQHLTKLFDSLAELSFQTDASGKMTKIATRMVAKDGETVALGKEISCDGQVETWLSRVLLGMRTTVRDYMQEAVITYEEKAREVWIFDYMAQVSLCGTQIWWTTEVSIACGRLEEGYENALKDYFKKQVQQLNALINILVGEMSSIDRQKVMTICTIDVHARDVVNKMIVQKIENSQAFLWQSQLRHRWDEQTSDCFANICDAVFRYSHEYLGCSPRLVVTPLTDRCYITLTQSLHLIMGGAPAGPAGTGKTETTKDLGKAIGIMVYVFNCSEQMDYKSVGDIYKGLSQTGAWGCFDEFNRISVEVLSVVAVQVKCVQDAIRDKKDTFNFLGEMITLVPTVGAFITMNPGYAGRAELPENLKALFRPCAMVVPDFELICEIMFVAEGFIDARLLARKFMTLYSLCKELLSKQDHYDWGLRAIKSVLVVAGSLKRADRDRPEDQVLMRALRDFNVPKMVTDDMGVFLGLIGDLFPGLDVPRKRDLVFEKLIKMGASDLKLQPEDGFILKVVQLQELINVRHSVFVIGNPGTGKSEVWKVLVRTYVLQKRKPIVFDLDPKAVTNDELYGIINPSTREWKDGMNELY</sequence>
<dbReference type="Gene3D" id="1.20.58.1120">
    <property type="match status" value="1"/>
</dbReference>
<evidence type="ECO:0000313" key="19">
    <source>
        <dbReference type="Proteomes" id="UP000014500"/>
    </source>
</evidence>
<keyword evidence="5" id="KW-0677">Repeat</keyword>
<reference evidence="18" key="2">
    <citation type="submission" date="2015-02" db="UniProtKB">
        <authorList>
            <consortium name="EnsemblMetazoa"/>
        </authorList>
    </citation>
    <scope>IDENTIFICATION</scope>
</reference>
<dbReference type="PANTHER" id="PTHR46532:SF11">
    <property type="entry name" value="DYNEIN AXONEMAL HEAVY CHAIN 12"/>
    <property type="match status" value="1"/>
</dbReference>
<evidence type="ECO:0000256" key="10">
    <source>
        <dbReference type="ARBA" id="ARBA00023069"/>
    </source>
</evidence>
<dbReference type="Gene3D" id="3.20.180.20">
    <property type="entry name" value="Dynein heavy chain, N-terminal domain 2"/>
    <property type="match status" value="1"/>
</dbReference>
<dbReference type="InterPro" id="IPR042228">
    <property type="entry name" value="Dynein_linker_3"/>
</dbReference>
<keyword evidence="19" id="KW-1185">Reference proteome</keyword>
<dbReference type="Pfam" id="PF08385">
    <property type="entry name" value="DHC_N1"/>
    <property type="match status" value="1"/>
</dbReference>
<feature type="domain" description="Dynein heavy chain hydrolytic ATP-binding dynein motor region" evidence="17">
    <location>
        <begin position="1812"/>
        <end position="2138"/>
    </location>
</feature>
<keyword evidence="7" id="KW-0067">ATP-binding</keyword>
<keyword evidence="4" id="KW-0493">Microtubule</keyword>
<dbReference type="GO" id="GO:0005874">
    <property type="term" value="C:microtubule"/>
    <property type="evidence" value="ECO:0007669"/>
    <property type="project" value="UniProtKB-KW"/>
</dbReference>
<keyword evidence="13" id="KW-0966">Cell projection</keyword>
<evidence type="ECO:0000256" key="7">
    <source>
        <dbReference type="ARBA" id="ARBA00022840"/>
    </source>
</evidence>
<keyword evidence="8" id="KW-0243">Dynein</keyword>